<evidence type="ECO:0000313" key="3">
    <source>
        <dbReference type="EMBL" id="RXW23379.1"/>
    </source>
</evidence>
<organism evidence="3 4">
    <name type="scientific">Candolleomyces aberdarensis</name>
    <dbReference type="NCBI Taxonomy" id="2316362"/>
    <lineage>
        <taxon>Eukaryota</taxon>
        <taxon>Fungi</taxon>
        <taxon>Dikarya</taxon>
        <taxon>Basidiomycota</taxon>
        <taxon>Agaricomycotina</taxon>
        <taxon>Agaricomycetes</taxon>
        <taxon>Agaricomycetidae</taxon>
        <taxon>Agaricales</taxon>
        <taxon>Agaricineae</taxon>
        <taxon>Psathyrellaceae</taxon>
        <taxon>Candolleomyces</taxon>
    </lineage>
</organism>
<dbReference type="STRING" id="2316362.A0A4Q2DSY1"/>
<dbReference type="AlphaFoldDB" id="A0A4Q2DSY1"/>
<keyword evidence="4" id="KW-1185">Reference proteome</keyword>
<keyword evidence="2" id="KW-0472">Membrane</keyword>
<feature type="transmembrane region" description="Helical" evidence="2">
    <location>
        <begin position="85"/>
        <end position="111"/>
    </location>
</feature>
<feature type="region of interest" description="Disordered" evidence="1">
    <location>
        <begin position="122"/>
        <end position="149"/>
    </location>
</feature>
<evidence type="ECO:0000313" key="4">
    <source>
        <dbReference type="Proteomes" id="UP000290288"/>
    </source>
</evidence>
<protein>
    <submittedName>
        <fullName evidence="3">Uncharacterized protein</fullName>
    </submittedName>
</protein>
<sequence>MDQFAPLLDPVLDFLAERLPPPVYSILINSLSHFLAVTTTAFRLLGSIITKGPQEWDLQNILPPILTLLAAYMALASAYRTTTWLFRITIFCLKWGSVIGILSMGAGWLAALNGDGNNALGNTNGRSRGTSRSNVKPRARVAGTGGKKYSPLDKFDEGSSWQYQEPGKGQEILSDAQNIMQNIVGTANQVLENSGFWQVAKVMAGIQQPEEQRKGGSQRKAGRSKTKSR</sequence>
<reference evidence="3 4" key="1">
    <citation type="submission" date="2019-01" db="EMBL/GenBank/DDBJ databases">
        <title>Draft genome sequence of Psathyrella aberdarensis IHI B618.</title>
        <authorList>
            <person name="Buettner E."/>
            <person name="Kellner H."/>
        </authorList>
    </citation>
    <scope>NUCLEOTIDE SEQUENCE [LARGE SCALE GENOMIC DNA]</scope>
    <source>
        <strain evidence="3 4">IHI B618</strain>
    </source>
</reference>
<dbReference type="Proteomes" id="UP000290288">
    <property type="component" value="Unassembled WGS sequence"/>
</dbReference>
<evidence type="ECO:0000256" key="1">
    <source>
        <dbReference type="SAM" id="MobiDB-lite"/>
    </source>
</evidence>
<dbReference type="EMBL" id="SDEE01000044">
    <property type="protein sequence ID" value="RXW23379.1"/>
    <property type="molecule type" value="Genomic_DNA"/>
</dbReference>
<proteinExistence type="predicted"/>
<accession>A0A4Q2DSY1</accession>
<evidence type="ECO:0000256" key="2">
    <source>
        <dbReference type="SAM" id="Phobius"/>
    </source>
</evidence>
<comment type="caution">
    <text evidence="3">The sequence shown here is derived from an EMBL/GenBank/DDBJ whole genome shotgun (WGS) entry which is preliminary data.</text>
</comment>
<feature type="region of interest" description="Disordered" evidence="1">
    <location>
        <begin position="207"/>
        <end position="229"/>
    </location>
</feature>
<feature type="transmembrane region" description="Helical" evidence="2">
    <location>
        <begin position="61"/>
        <end position="79"/>
    </location>
</feature>
<keyword evidence="2" id="KW-0812">Transmembrane</keyword>
<dbReference type="OrthoDB" id="2502792at2759"/>
<feature type="compositionally biased region" description="Basic residues" evidence="1">
    <location>
        <begin position="216"/>
        <end position="229"/>
    </location>
</feature>
<gene>
    <name evidence="3" type="ORF">EST38_g2502</name>
</gene>
<keyword evidence="2" id="KW-1133">Transmembrane helix</keyword>
<name>A0A4Q2DSY1_9AGAR</name>